<evidence type="ECO:0000313" key="2">
    <source>
        <dbReference type="WBParaSite" id="PEQ_0000369601-mRNA-1"/>
    </source>
</evidence>
<name>A0A914RAJ7_PAREQ</name>
<sequence>MKGRVEERVDGKIKTLVRFYIHEDAEDALLICANTGNRARGTLSVDGGFRFDGGISSRFHPKKSFSRPIVSKSLV</sequence>
<accession>A0A914RAJ7</accession>
<reference evidence="2" key="1">
    <citation type="submission" date="2022-11" db="UniProtKB">
        <authorList>
            <consortium name="WormBaseParasite"/>
        </authorList>
    </citation>
    <scope>IDENTIFICATION</scope>
</reference>
<organism evidence="1 2">
    <name type="scientific">Parascaris equorum</name>
    <name type="common">Equine roundworm</name>
    <dbReference type="NCBI Taxonomy" id="6256"/>
    <lineage>
        <taxon>Eukaryota</taxon>
        <taxon>Metazoa</taxon>
        <taxon>Ecdysozoa</taxon>
        <taxon>Nematoda</taxon>
        <taxon>Chromadorea</taxon>
        <taxon>Rhabditida</taxon>
        <taxon>Spirurina</taxon>
        <taxon>Ascaridomorpha</taxon>
        <taxon>Ascaridoidea</taxon>
        <taxon>Ascarididae</taxon>
        <taxon>Parascaris</taxon>
    </lineage>
</organism>
<evidence type="ECO:0000313" key="1">
    <source>
        <dbReference type="Proteomes" id="UP000887564"/>
    </source>
</evidence>
<proteinExistence type="predicted"/>
<dbReference type="Proteomes" id="UP000887564">
    <property type="component" value="Unplaced"/>
</dbReference>
<protein>
    <submittedName>
        <fullName evidence="2">Uncharacterized protein</fullName>
    </submittedName>
</protein>
<dbReference type="WBParaSite" id="PEQ_0000369601-mRNA-1">
    <property type="protein sequence ID" value="PEQ_0000369601-mRNA-1"/>
    <property type="gene ID" value="PEQ_0000369601"/>
</dbReference>
<keyword evidence="1" id="KW-1185">Reference proteome</keyword>
<dbReference type="AlphaFoldDB" id="A0A914RAJ7"/>